<evidence type="ECO:0000256" key="13">
    <source>
        <dbReference type="SAM" id="MobiDB-lite"/>
    </source>
</evidence>
<dbReference type="EMBL" id="ARXX01000026">
    <property type="protein sequence ID" value="MBF5056635.1"/>
    <property type="molecule type" value="Genomic_DNA"/>
</dbReference>
<comment type="similarity">
    <text evidence="2 12">Belongs to the RNA methyltransferase RsmE family.</text>
</comment>
<feature type="domain" description="Ribosomal RNA small subunit methyltransferase E methyltransferase" evidence="14">
    <location>
        <begin position="75"/>
        <end position="233"/>
    </location>
</feature>
<dbReference type="NCBIfam" id="TIGR00046">
    <property type="entry name" value="RsmE family RNA methyltransferase"/>
    <property type="match status" value="1"/>
</dbReference>
<protein>
    <recommendedName>
        <fullName evidence="4 12">Ribosomal RNA small subunit methyltransferase E</fullName>
        <ecNumber evidence="3 12">2.1.1.193</ecNumber>
    </recommendedName>
</protein>
<organism evidence="16 17">
    <name type="scientific">Alloalcanivorax profundimaris</name>
    <dbReference type="NCBI Taxonomy" id="2735259"/>
    <lineage>
        <taxon>Bacteria</taxon>
        <taxon>Pseudomonadati</taxon>
        <taxon>Pseudomonadota</taxon>
        <taxon>Gammaproteobacteria</taxon>
        <taxon>Oceanospirillales</taxon>
        <taxon>Alcanivoracaceae</taxon>
        <taxon>Alloalcanivorax</taxon>
    </lineage>
</organism>
<comment type="subcellular location">
    <subcellularLocation>
        <location evidence="1 12">Cytoplasm</location>
    </subcellularLocation>
</comment>
<evidence type="ECO:0000313" key="17">
    <source>
        <dbReference type="Proteomes" id="UP000662703"/>
    </source>
</evidence>
<name>A0ABS0ATP3_9GAMM</name>
<keyword evidence="7 12" id="KW-0489">Methyltransferase</keyword>
<evidence type="ECO:0000256" key="4">
    <source>
        <dbReference type="ARBA" id="ARBA00013673"/>
    </source>
</evidence>
<dbReference type="InterPro" id="IPR046887">
    <property type="entry name" value="RsmE_PUA-like"/>
</dbReference>
<dbReference type="InterPro" id="IPR006700">
    <property type="entry name" value="RsmE"/>
</dbReference>
<dbReference type="Gene3D" id="3.40.1280.10">
    <property type="match status" value="1"/>
</dbReference>
<evidence type="ECO:0000256" key="9">
    <source>
        <dbReference type="ARBA" id="ARBA00022691"/>
    </source>
</evidence>
<dbReference type="PANTHER" id="PTHR30027:SF3">
    <property type="entry name" value="16S RRNA (URACIL(1498)-N(3))-METHYLTRANSFERASE"/>
    <property type="match status" value="1"/>
</dbReference>
<accession>A0ABS0ATP3</accession>
<evidence type="ECO:0000259" key="15">
    <source>
        <dbReference type="Pfam" id="PF20260"/>
    </source>
</evidence>
<gene>
    <name evidence="16" type="ORF">Y5W_01929</name>
</gene>
<comment type="caution">
    <text evidence="16">The sequence shown here is derived from an EMBL/GenBank/DDBJ whole genome shotgun (WGS) entry which is preliminary data.</text>
</comment>
<evidence type="ECO:0000256" key="1">
    <source>
        <dbReference type="ARBA" id="ARBA00004496"/>
    </source>
</evidence>
<dbReference type="InterPro" id="IPR046886">
    <property type="entry name" value="RsmE_MTase_dom"/>
</dbReference>
<reference evidence="16 17" key="1">
    <citation type="submission" date="2012-09" db="EMBL/GenBank/DDBJ databases">
        <title>Genome Sequence of alkane-degrading Bacterium Alcanivorax sp. 521-1.</title>
        <authorList>
            <person name="Lai Q."/>
            <person name="Shao Z."/>
        </authorList>
    </citation>
    <scope>NUCLEOTIDE SEQUENCE [LARGE SCALE GENOMIC DNA]</scope>
    <source>
        <strain evidence="16 17">521-1</strain>
    </source>
</reference>
<evidence type="ECO:0000256" key="7">
    <source>
        <dbReference type="ARBA" id="ARBA00022603"/>
    </source>
</evidence>
<proteinExistence type="inferred from homology"/>
<dbReference type="RefSeq" id="WP_194865079.1">
    <property type="nucleotide sequence ID" value="NZ_ARXX01000026.1"/>
</dbReference>
<dbReference type="SUPFAM" id="SSF88697">
    <property type="entry name" value="PUA domain-like"/>
    <property type="match status" value="1"/>
</dbReference>
<evidence type="ECO:0000256" key="12">
    <source>
        <dbReference type="PIRNR" id="PIRNR015601"/>
    </source>
</evidence>
<keyword evidence="8 12" id="KW-0808">Transferase</keyword>
<dbReference type="PANTHER" id="PTHR30027">
    <property type="entry name" value="RIBOSOMAL RNA SMALL SUBUNIT METHYLTRANSFERASE E"/>
    <property type="match status" value="1"/>
</dbReference>
<dbReference type="Pfam" id="PF04452">
    <property type="entry name" value="Methyltrans_RNA"/>
    <property type="match status" value="1"/>
</dbReference>
<dbReference type="Proteomes" id="UP000662703">
    <property type="component" value="Unassembled WGS sequence"/>
</dbReference>
<dbReference type="InterPro" id="IPR015947">
    <property type="entry name" value="PUA-like_sf"/>
</dbReference>
<evidence type="ECO:0000313" key="16">
    <source>
        <dbReference type="EMBL" id="MBF5056635.1"/>
    </source>
</evidence>
<evidence type="ECO:0000259" key="14">
    <source>
        <dbReference type="Pfam" id="PF04452"/>
    </source>
</evidence>
<sequence>MSRRFFDDQPFTQDQPVTLGAGPSHHIAKVLRMNPGDELTLFNGRGGEWSAVLESVGKKSVTARPLAFHERDRTAPVPVTLGLPLIKGDRMDYALQKATELGVAAIRVLDTERTEVRLKGERADKKAGHWWQVVISACEQCGLNRPPALDGPLPLKDFLAAAHGLALIAHPGEAPLDAAALRDATAVTLLTGPEGGFSDPELAAARAAGFLPFAMGERVLRAETAPVALLASLWAGRSLL</sequence>
<dbReference type="EC" id="2.1.1.193" evidence="3 12"/>
<keyword evidence="9 12" id="KW-0949">S-adenosyl-L-methionine</keyword>
<comment type="function">
    <text evidence="10 12">Specifically methylates the N3 position of the uracil ring of uridine 1498 (m3U1498) in 16S rRNA. Acts on the fully assembled 30S ribosomal subunit.</text>
</comment>
<evidence type="ECO:0000256" key="11">
    <source>
        <dbReference type="ARBA" id="ARBA00047944"/>
    </source>
</evidence>
<evidence type="ECO:0000256" key="3">
    <source>
        <dbReference type="ARBA" id="ARBA00012328"/>
    </source>
</evidence>
<evidence type="ECO:0000256" key="5">
    <source>
        <dbReference type="ARBA" id="ARBA00022490"/>
    </source>
</evidence>
<keyword evidence="5 12" id="KW-0963">Cytoplasm</keyword>
<keyword evidence="6 12" id="KW-0698">rRNA processing</keyword>
<evidence type="ECO:0000256" key="2">
    <source>
        <dbReference type="ARBA" id="ARBA00005528"/>
    </source>
</evidence>
<comment type="catalytic activity">
    <reaction evidence="11 12">
        <text>uridine(1498) in 16S rRNA + S-adenosyl-L-methionine = N(3)-methyluridine(1498) in 16S rRNA + S-adenosyl-L-homocysteine + H(+)</text>
        <dbReference type="Rhea" id="RHEA:42920"/>
        <dbReference type="Rhea" id="RHEA-COMP:10283"/>
        <dbReference type="Rhea" id="RHEA-COMP:10284"/>
        <dbReference type="ChEBI" id="CHEBI:15378"/>
        <dbReference type="ChEBI" id="CHEBI:57856"/>
        <dbReference type="ChEBI" id="CHEBI:59789"/>
        <dbReference type="ChEBI" id="CHEBI:65315"/>
        <dbReference type="ChEBI" id="CHEBI:74502"/>
        <dbReference type="EC" id="2.1.1.193"/>
    </reaction>
</comment>
<feature type="domain" description="Ribosomal RNA small subunit methyltransferase E PUA-like" evidence="15">
    <location>
        <begin position="24"/>
        <end position="65"/>
    </location>
</feature>
<dbReference type="SUPFAM" id="SSF75217">
    <property type="entry name" value="alpha/beta knot"/>
    <property type="match status" value="1"/>
</dbReference>
<dbReference type="InterPro" id="IPR029026">
    <property type="entry name" value="tRNA_m1G_MTases_N"/>
</dbReference>
<feature type="region of interest" description="Disordered" evidence="13">
    <location>
        <begin position="1"/>
        <end position="20"/>
    </location>
</feature>
<keyword evidence="17" id="KW-1185">Reference proteome</keyword>
<dbReference type="PIRSF" id="PIRSF015601">
    <property type="entry name" value="MTase_slr0722"/>
    <property type="match status" value="1"/>
</dbReference>
<evidence type="ECO:0000256" key="10">
    <source>
        <dbReference type="ARBA" id="ARBA00025699"/>
    </source>
</evidence>
<dbReference type="InterPro" id="IPR029028">
    <property type="entry name" value="Alpha/beta_knot_MTases"/>
</dbReference>
<dbReference type="NCBIfam" id="NF008692">
    <property type="entry name" value="PRK11713.1-5"/>
    <property type="match status" value="1"/>
</dbReference>
<evidence type="ECO:0000256" key="6">
    <source>
        <dbReference type="ARBA" id="ARBA00022552"/>
    </source>
</evidence>
<dbReference type="Pfam" id="PF20260">
    <property type="entry name" value="PUA_4"/>
    <property type="match status" value="1"/>
</dbReference>
<evidence type="ECO:0000256" key="8">
    <source>
        <dbReference type="ARBA" id="ARBA00022679"/>
    </source>
</evidence>
<dbReference type="CDD" id="cd18084">
    <property type="entry name" value="RsmE-like"/>
    <property type="match status" value="1"/>
</dbReference>